<organism evidence="1 2">
    <name type="scientific">Nonomuraea longicatena</name>
    <dbReference type="NCBI Taxonomy" id="83682"/>
    <lineage>
        <taxon>Bacteria</taxon>
        <taxon>Bacillati</taxon>
        <taxon>Actinomycetota</taxon>
        <taxon>Actinomycetes</taxon>
        <taxon>Streptosporangiales</taxon>
        <taxon>Streptosporangiaceae</taxon>
        <taxon>Nonomuraea</taxon>
    </lineage>
</organism>
<dbReference type="Proteomes" id="UP001501578">
    <property type="component" value="Unassembled WGS sequence"/>
</dbReference>
<name>A0ABN1REI3_9ACTN</name>
<comment type="caution">
    <text evidence="1">The sequence shown here is derived from an EMBL/GenBank/DDBJ whole genome shotgun (WGS) entry which is preliminary data.</text>
</comment>
<evidence type="ECO:0000313" key="1">
    <source>
        <dbReference type="EMBL" id="GAA0955736.1"/>
    </source>
</evidence>
<sequence>MADPKLASVANVTRLPDGFFSFTIDGYAFPWTVEHVSTAFTPDGSGPYLTVRIPADRVEIINQAYAHQ</sequence>
<gene>
    <name evidence="1" type="ORF">GCM10009560_79520</name>
</gene>
<protein>
    <submittedName>
        <fullName evidence="1">Uncharacterized protein</fullName>
    </submittedName>
</protein>
<accession>A0ABN1REI3</accession>
<dbReference type="EMBL" id="BAAAHQ010000108">
    <property type="protein sequence ID" value="GAA0955736.1"/>
    <property type="molecule type" value="Genomic_DNA"/>
</dbReference>
<proteinExistence type="predicted"/>
<reference evidence="1 2" key="1">
    <citation type="journal article" date="2019" name="Int. J. Syst. Evol. Microbiol.">
        <title>The Global Catalogue of Microorganisms (GCM) 10K type strain sequencing project: providing services to taxonomists for standard genome sequencing and annotation.</title>
        <authorList>
            <consortium name="The Broad Institute Genomics Platform"/>
            <consortium name="The Broad Institute Genome Sequencing Center for Infectious Disease"/>
            <person name="Wu L."/>
            <person name="Ma J."/>
        </authorList>
    </citation>
    <scope>NUCLEOTIDE SEQUENCE [LARGE SCALE GENOMIC DNA]</scope>
    <source>
        <strain evidence="1 2">JCM 11136</strain>
    </source>
</reference>
<evidence type="ECO:0000313" key="2">
    <source>
        <dbReference type="Proteomes" id="UP001501578"/>
    </source>
</evidence>
<dbReference type="RefSeq" id="WP_343955672.1">
    <property type="nucleotide sequence ID" value="NZ_BAAAHQ010000108.1"/>
</dbReference>
<keyword evidence="2" id="KW-1185">Reference proteome</keyword>